<evidence type="ECO:0000259" key="2">
    <source>
        <dbReference type="Pfam" id="PF22518"/>
    </source>
</evidence>
<dbReference type="EMBL" id="NCUQ01000010">
    <property type="protein sequence ID" value="ORO65303.1"/>
    <property type="molecule type" value="Genomic_DNA"/>
</dbReference>
<feature type="domain" description="DUF6997" evidence="2">
    <location>
        <begin position="77"/>
        <end position="254"/>
    </location>
</feature>
<name>A0A1X1HWU9_STROR</name>
<keyword evidence="4" id="KW-0540">Nuclease</keyword>
<gene>
    <name evidence="4" type="ORF">B7715_02640</name>
</gene>
<dbReference type="Pfam" id="PF23871">
    <property type="entry name" value="DUF7226"/>
    <property type="match status" value="1"/>
</dbReference>
<keyword evidence="4" id="KW-0378">Hydrolase</keyword>
<dbReference type="InterPro" id="IPR054266">
    <property type="entry name" value="DUF6997"/>
</dbReference>
<dbReference type="InterPro" id="IPR054265">
    <property type="entry name" value="DUF6996"/>
</dbReference>
<dbReference type="AlphaFoldDB" id="A0A1X1HWU9"/>
<feature type="domain" description="DUF6996" evidence="1">
    <location>
        <begin position="8"/>
        <end position="75"/>
    </location>
</feature>
<dbReference type="GO" id="GO:0004519">
    <property type="term" value="F:endonuclease activity"/>
    <property type="evidence" value="ECO:0007669"/>
    <property type="project" value="UniProtKB-KW"/>
</dbReference>
<keyword evidence="4" id="KW-0255">Endonuclease</keyword>
<dbReference type="InterPro" id="IPR055650">
    <property type="entry name" value="DUF7226"/>
</dbReference>
<dbReference type="Pfam" id="PF22515">
    <property type="entry name" value="DUF6996"/>
    <property type="match status" value="1"/>
</dbReference>
<dbReference type="Proteomes" id="UP000193961">
    <property type="component" value="Unassembled WGS sequence"/>
</dbReference>
<accession>A0A1X1HWU9</accession>
<evidence type="ECO:0000313" key="4">
    <source>
        <dbReference type="EMBL" id="ORO65303.1"/>
    </source>
</evidence>
<protein>
    <submittedName>
        <fullName evidence="4">Type II restriction endonuclease</fullName>
    </submittedName>
</protein>
<evidence type="ECO:0000259" key="3">
    <source>
        <dbReference type="Pfam" id="PF23871"/>
    </source>
</evidence>
<reference evidence="4 5" key="1">
    <citation type="journal article" date="2016" name="Eur. J. Clin. Microbiol. Infect. Dis.">
        <title>Whole genome sequencing as a tool for phylogenetic analysis of clinical strains of Mitis group streptococci.</title>
        <authorList>
            <person name="Rasmussen L.H."/>
            <person name="Dargis R."/>
            <person name="Hojholt K."/>
            <person name="Christensen J.J."/>
            <person name="Skovgaard O."/>
            <person name="Justesen U.S."/>
            <person name="Rosenvinge F.S."/>
            <person name="Moser C."/>
            <person name="Lukjancenko O."/>
            <person name="Rasmussen S."/>
            <person name="Nielsen X.C."/>
        </authorList>
    </citation>
    <scope>NUCLEOTIDE SEQUENCE [LARGE SCALE GENOMIC DNA]</scope>
    <source>
        <strain evidence="4 5">OD_321121_09</strain>
    </source>
</reference>
<comment type="caution">
    <text evidence="4">The sequence shown here is derived from an EMBL/GenBank/DDBJ whole genome shotgun (WGS) entry which is preliminary data.</text>
</comment>
<dbReference type="Pfam" id="PF22518">
    <property type="entry name" value="DUF6997"/>
    <property type="match status" value="1"/>
</dbReference>
<feature type="domain" description="DUF7226" evidence="3">
    <location>
        <begin position="298"/>
        <end position="434"/>
    </location>
</feature>
<sequence length="436" mass="50702">MGKINVSDAWQVLIDKYNILTEIYNNGFYKISSSQIKEVKEPRLMTKWDSSEQLPTSLKNNKINILPDSRSSYVLSDFLLYQELPKLVEHVKNMAKVELPDLKTIDVNNISSKANAINVLQISGILEDFLELDSDDVLYGTFNGRMSSGKFDFKVDTVGQIQLGVNVDRAQIEIDGGFESNHWVVILEAKNVLHEDFHIRQLYYPYRTWESKVDKPIRLIFSIYTNKIFRLMEYRFKDKGNYSSIELVGTKNYSLEDTSITLDEIKDVYDSIEDIEVISDNMNGESSVPFIQADNFERIVSLLENMYDNPMTSEEIIELMKFTIRQKEYYFNAGKYLGLFQRIKEDKVTKYGLTNVGVAVYKKSYKERQLELVKLILSHRIFRELFREIIETGMIPDKGRVVELELEYNVCSIDVASRRATSVISWLNWIFNLVNI</sequence>
<proteinExistence type="predicted"/>
<organism evidence="4 5">
    <name type="scientific">Streptococcus oralis subsp. oralis</name>
    <dbReference type="NCBI Taxonomy" id="1891914"/>
    <lineage>
        <taxon>Bacteria</taxon>
        <taxon>Bacillati</taxon>
        <taxon>Bacillota</taxon>
        <taxon>Bacilli</taxon>
        <taxon>Lactobacillales</taxon>
        <taxon>Streptococcaceae</taxon>
        <taxon>Streptococcus</taxon>
    </lineage>
</organism>
<evidence type="ECO:0000313" key="5">
    <source>
        <dbReference type="Proteomes" id="UP000193961"/>
    </source>
</evidence>
<evidence type="ECO:0000259" key="1">
    <source>
        <dbReference type="Pfam" id="PF22515"/>
    </source>
</evidence>
<dbReference type="RefSeq" id="WP_084881385.1">
    <property type="nucleotide sequence ID" value="NZ_NCUQ01000010.1"/>
</dbReference>